<dbReference type="SMART" id="SM00354">
    <property type="entry name" value="HTH_LACI"/>
    <property type="match status" value="1"/>
</dbReference>
<keyword evidence="6" id="KW-1185">Reference proteome</keyword>
<evidence type="ECO:0000313" key="5">
    <source>
        <dbReference type="EMBL" id="MFH8252576.1"/>
    </source>
</evidence>
<feature type="domain" description="HTH lacI-type" evidence="4">
    <location>
        <begin position="5"/>
        <end position="59"/>
    </location>
</feature>
<dbReference type="PANTHER" id="PTHR30146">
    <property type="entry name" value="LACI-RELATED TRANSCRIPTIONAL REPRESSOR"/>
    <property type="match status" value="1"/>
</dbReference>
<sequence length="334" mass="35525">MKSNVTLADVAAGAGVSIATASRALSGKPRVSREMVDRVRAVATELGYRVDPIARALRDGSSRLVGMIVPVIGIPFFSQLIDAVEEELGRAGFELLLADSHGFVDEEVRRLRVLGDRRVDGILIIASDRTASMPSIVNLPDDIAVVAVDRATDKPISDFVGVDNELGIELIFEHLAEQGVTRVGFAGTDDATTNGVERWQSFHRLARRHGMEVGATFRGEFSLESGVAAADHIVDAGPLPDAIVSGSDQIAVGVISRLRERGLDVPKDVLVTGFDGGELSRVYWPTLTTVVQPTSSIAADAVSLLMGRMAGGTSAYRRNRLAPELQLGGSTSRA</sequence>
<dbReference type="PROSITE" id="PS00356">
    <property type="entry name" value="HTH_LACI_1"/>
    <property type="match status" value="1"/>
</dbReference>
<dbReference type="Gene3D" id="1.10.260.40">
    <property type="entry name" value="lambda repressor-like DNA-binding domains"/>
    <property type="match status" value="1"/>
</dbReference>
<dbReference type="InterPro" id="IPR028082">
    <property type="entry name" value="Peripla_BP_I"/>
</dbReference>
<dbReference type="InterPro" id="IPR000843">
    <property type="entry name" value="HTH_LacI"/>
</dbReference>
<dbReference type="RefSeq" id="WP_397558007.1">
    <property type="nucleotide sequence ID" value="NZ_JBIQWL010000010.1"/>
</dbReference>
<dbReference type="CDD" id="cd01392">
    <property type="entry name" value="HTH_LacI"/>
    <property type="match status" value="1"/>
</dbReference>
<evidence type="ECO:0000313" key="6">
    <source>
        <dbReference type="Proteomes" id="UP001610861"/>
    </source>
</evidence>
<organism evidence="5 6">
    <name type="scientific">Microbacterium alkaliflavum</name>
    <dbReference type="NCBI Taxonomy" id="3248839"/>
    <lineage>
        <taxon>Bacteria</taxon>
        <taxon>Bacillati</taxon>
        <taxon>Actinomycetota</taxon>
        <taxon>Actinomycetes</taxon>
        <taxon>Micrococcales</taxon>
        <taxon>Microbacteriaceae</taxon>
        <taxon>Microbacterium</taxon>
    </lineage>
</organism>
<dbReference type="InterPro" id="IPR046335">
    <property type="entry name" value="LacI/GalR-like_sensor"/>
</dbReference>
<reference evidence="5 6" key="1">
    <citation type="submission" date="2024-09" db="EMBL/GenBank/DDBJ databases">
        <authorList>
            <person name="Pan X."/>
        </authorList>
    </citation>
    <scope>NUCLEOTIDE SEQUENCE [LARGE SCALE GENOMIC DNA]</scope>
    <source>
        <strain evidence="5 6">B2969</strain>
    </source>
</reference>
<dbReference type="PROSITE" id="PS50932">
    <property type="entry name" value="HTH_LACI_2"/>
    <property type="match status" value="1"/>
</dbReference>
<dbReference type="Proteomes" id="UP001610861">
    <property type="component" value="Unassembled WGS sequence"/>
</dbReference>
<dbReference type="Pfam" id="PF00356">
    <property type="entry name" value="LacI"/>
    <property type="match status" value="1"/>
</dbReference>
<dbReference type="Pfam" id="PF13377">
    <property type="entry name" value="Peripla_BP_3"/>
    <property type="match status" value="1"/>
</dbReference>
<keyword evidence="1" id="KW-0805">Transcription regulation</keyword>
<dbReference type="PANTHER" id="PTHR30146:SF109">
    <property type="entry name" value="HTH-TYPE TRANSCRIPTIONAL REGULATOR GALS"/>
    <property type="match status" value="1"/>
</dbReference>
<dbReference type="EMBL" id="JBIQWL010000010">
    <property type="protein sequence ID" value="MFH8252576.1"/>
    <property type="molecule type" value="Genomic_DNA"/>
</dbReference>
<dbReference type="GO" id="GO:0003677">
    <property type="term" value="F:DNA binding"/>
    <property type="evidence" value="ECO:0007669"/>
    <property type="project" value="UniProtKB-KW"/>
</dbReference>
<dbReference type="SUPFAM" id="SSF47413">
    <property type="entry name" value="lambda repressor-like DNA-binding domains"/>
    <property type="match status" value="1"/>
</dbReference>
<name>A0ABW7QCF7_9MICO</name>
<evidence type="ECO:0000256" key="3">
    <source>
        <dbReference type="ARBA" id="ARBA00023163"/>
    </source>
</evidence>
<accession>A0ABW7QCF7</accession>
<protein>
    <submittedName>
        <fullName evidence="5">LacI family DNA-binding transcriptional regulator</fullName>
    </submittedName>
</protein>
<evidence type="ECO:0000256" key="2">
    <source>
        <dbReference type="ARBA" id="ARBA00023125"/>
    </source>
</evidence>
<dbReference type="InterPro" id="IPR010982">
    <property type="entry name" value="Lambda_DNA-bd_dom_sf"/>
</dbReference>
<keyword evidence="3" id="KW-0804">Transcription</keyword>
<evidence type="ECO:0000259" key="4">
    <source>
        <dbReference type="PROSITE" id="PS50932"/>
    </source>
</evidence>
<evidence type="ECO:0000256" key="1">
    <source>
        <dbReference type="ARBA" id="ARBA00023015"/>
    </source>
</evidence>
<dbReference type="Gene3D" id="3.40.50.2300">
    <property type="match status" value="2"/>
</dbReference>
<keyword evidence="2 5" id="KW-0238">DNA-binding</keyword>
<proteinExistence type="predicted"/>
<dbReference type="CDD" id="cd06267">
    <property type="entry name" value="PBP1_LacI_sugar_binding-like"/>
    <property type="match status" value="1"/>
</dbReference>
<dbReference type="SUPFAM" id="SSF53822">
    <property type="entry name" value="Periplasmic binding protein-like I"/>
    <property type="match status" value="1"/>
</dbReference>
<gene>
    <name evidence="5" type="ORF">ACH3VR_19570</name>
</gene>
<comment type="caution">
    <text evidence="5">The sequence shown here is derived from an EMBL/GenBank/DDBJ whole genome shotgun (WGS) entry which is preliminary data.</text>
</comment>